<dbReference type="InterPro" id="IPR050625">
    <property type="entry name" value="ParA/MinD_ATPase"/>
</dbReference>
<dbReference type="AlphaFoldDB" id="A0A9W6R7E6"/>
<dbReference type="Proteomes" id="UP001165136">
    <property type="component" value="Unassembled WGS sequence"/>
</dbReference>
<gene>
    <name evidence="3" type="ORF">Atai01_70900</name>
</gene>
<dbReference type="GO" id="GO:0009898">
    <property type="term" value="C:cytoplasmic side of plasma membrane"/>
    <property type="evidence" value="ECO:0007669"/>
    <property type="project" value="TreeGrafter"/>
</dbReference>
<evidence type="ECO:0000256" key="2">
    <source>
        <dbReference type="ARBA" id="ARBA00022840"/>
    </source>
</evidence>
<evidence type="ECO:0000256" key="1">
    <source>
        <dbReference type="ARBA" id="ARBA00022741"/>
    </source>
</evidence>
<evidence type="ECO:0000313" key="3">
    <source>
        <dbReference type="EMBL" id="GLY70471.1"/>
    </source>
</evidence>
<dbReference type="PANTHER" id="PTHR43384:SF6">
    <property type="entry name" value="SEPTUM SITE-DETERMINING PROTEIN MIND HOMOLOG, CHLOROPLASTIC"/>
    <property type="match status" value="1"/>
</dbReference>
<dbReference type="InterPro" id="IPR027417">
    <property type="entry name" value="P-loop_NTPase"/>
</dbReference>
<dbReference type="GO" id="GO:0051782">
    <property type="term" value="P:negative regulation of cell division"/>
    <property type="evidence" value="ECO:0007669"/>
    <property type="project" value="TreeGrafter"/>
</dbReference>
<dbReference type="Gene3D" id="3.40.50.300">
    <property type="entry name" value="P-loop containing nucleotide triphosphate hydrolases"/>
    <property type="match status" value="1"/>
</dbReference>
<evidence type="ECO:0000313" key="4">
    <source>
        <dbReference type="Proteomes" id="UP001165136"/>
    </source>
</evidence>
<reference evidence="3" key="1">
    <citation type="submission" date="2023-03" db="EMBL/GenBank/DDBJ databases">
        <title>Amycolatopsis taiwanensis NBRC 103393.</title>
        <authorList>
            <person name="Ichikawa N."/>
            <person name="Sato H."/>
            <person name="Tonouchi N."/>
        </authorList>
    </citation>
    <scope>NUCLEOTIDE SEQUENCE</scope>
    <source>
        <strain evidence="3">NBRC 103393</strain>
    </source>
</reference>
<name>A0A9W6R7E6_9PSEU</name>
<comment type="caution">
    <text evidence="3">The sequence shown here is derived from an EMBL/GenBank/DDBJ whole genome shotgun (WGS) entry which is preliminary data.</text>
</comment>
<keyword evidence="2" id="KW-0067">ATP-binding</keyword>
<dbReference type="PANTHER" id="PTHR43384">
    <property type="entry name" value="SEPTUM SITE-DETERMINING PROTEIN MIND HOMOLOG, CHLOROPLASTIC-RELATED"/>
    <property type="match status" value="1"/>
</dbReference>
<dbReference type="GO" id="GO:0005829">
    <property type="term" value="C:cytosol"/>
    <property type="evidence" value="ECO:0007669"/>
    <property type="project" value="TreeGrafter"/>
</dbReference>
<dbReference type="GO" id="GO:0016887">
    <property type="term" value="F:ATP hydrolysis activity"/>
    <property type="evidence" value="ECO:0007669"/>
    <property type="project" value="TreeGrafter"/>
</dbReference>
<dbReference type="NCBIfam" id="NF040564">
    <property type="entry name" value="SCO2523_fam"/>
    <property type="match status" value="1"/>
</dbReference>
<sequence length="305" mass="33450">MLVFAVSDKGGTGRSVTGCNLAYHLAQERDVAYLDFDFGSPTAGAIFEIPNLDRGIARNKGLGLHSYIEGRTTAPNQVDIWRVSDRQDLRSRQSKAGRLVLFPGDQGGAEFSSQPDRVKRCADLFSKLDREFEICVVDLSAGRSHAVQMALRATALSALSSITARWLVFHRWTRQHIVAAAGLVYGDRGLLEVGEGAGHARDPLLNSIRFVRTAVPDLDVDPGTTTTAQASWLSTCNGELKKLAERHKAGNSALLGETPMEPVLQWREQVISDVDVSKEIANPRTIEAFRDLAKRLMNPVVWEGL</sequence>
<keyword evidence="3" id="KW-0238">DNA-binding</keyword>
<dbReference type="EMBL" id="BSTI01000023">
    <property type="protein sequence ID" value="GLY70471.1"/>
    <property type="molecule type" value="Genomic_DNA"/>
</dbReference>
<keyword evidence="1" id="KW-0547">Nucleotide-binding</keyword>
<dbReference type="SUPFAM" id="SSF52540">
    <property type="entry name" value="P-loop containing nucleoside triphosphate hydrolases"/>
    <property type="match status" value="1"/>
</dbReference>
<organism evidence="3 4">
    <name type="scientific">Amycolatopsis taiwanensis</name>
    <dbReference type="NCBI Taxonomy" id="342230"/>
    <lineage>
        <taxon>Bacteria</taxon>
        <taxon>Bacillati</taxon>
        <taxon>Actinomycetota</taxon>
        <taxon>Actinomycetes</taxon>
        <taxon>Pseudonocardiales</taxon>
        <taxon>Pseudonocardiaceae</taxon>
        <taxon>Amycolatopsis</taxon>
    </lineage>
</organism>
<dbReference type="GO" id="GO:0005524">
    <property type="term" value="F:ATP binding"/>
    <property type="evidence" value="ECO:0007669"/>
    <property type="project" value="UniProtKB-KW"/>
</dbReference>
<protein>
    <submittedName>
        <fullName evidence="3">DNA-binding protein</fullName>
    </submittedName>
</protein>
<keyword evidence="4" id="KW-1185">Reference proteome</keyword>
<accession>A0A9W6R7E6</accession>
<proteinExistence type="predicted"/>
<dbReference type="GO" id="GO:0003677">
    <property type="term" value="F:DNA binding"/>
    <property type="evidence" value="ECO:0007669"/>
    <property type="project" value="UniProtKB-KW"/>
</dbReference>
<dbReference type="RefSeq" id="WP_027944110.1">
    <property type="nucleotide sequence ID" value="NZ_BSTI01000023.1"/>
</dbReference>